<dbReference type="GO" id="GO:0005524">
    <property type="term" value="F:ATP binding"/>
    <property type="evidence" value="ECO:0007669"/>
    <property type="project" value="UniProtKB-UniRule"/>
</dbReference>
<keyword evidence="13 14" id="KW-0234">DNA repair</keyword>
<evidence type="ECO:0000256" key="3">
    <source>
        <dbReference type="ARBA" id="ARBA00022723"/>
    </source>
</evidence>
<dbReference type="EMBL" id="QFGA01000002">
    <property type="protein sequence ID" value="TEB05369.1"/>
    <property type="molecule type" value="Genomic_DNA"/>
</dbReference>
<reference evidence="16 17" key="1">
    <citation type="journal article" date="2018" name="Environ. Microbiol.">
        <title>Novel energy conservation strategies and behaviour of Pelotomaculum schinkii driving syntrophic propionate catabolism.</title>
        <authorList>
            <person name="Hidalgo-Ahumada C.A.P."/>
            <person name="Nobu M.K."/>
            <person name="Narihiro T."/>
            <person name="Tamaki H."/>
            <person name="Liu W.T."/>
            <person name="Kamagata Y."/>
            <person name="Stams A.J.M."/>
            <person name="Imachi H."/>
            <person name="Sousa D.Z."/>
        </authorList>
    </citation>
    <scope>NUCLEOTIDE SEQUENCE [LARGE SCALE GENOMIC DNA]</scope>
    <source>
        <strain evidence="16 17">HH</strain>
    </source>
</reference>
<dbReference type="InterPro" id="IPR027417">
    <property type="entry name" value="P-loop_NTPase"/>
</dbReference>
<evidence type="ECO:0000256" key="11">
    <source>
        <dbReference type="ARBA" id="ARBA00023014"/>
    </source>
</evidence>
<evidence type="ECO:0000256" key="12">
    <source>
        <dbReference type="ARBA" id="ARBA00023125"/>
    </source>
</evidence>
<keyword evidence="4 14" id="KW-0547">Nucleotide-binding</keyword>
<dbReference type="Pfam" id="PF13361">
    <property type="entry name" value="UvrD_C"/>
    <property type="match status" value="1"/>
</dbReference>
<dbReference type="GO" id="GO:0008409">
    <property type="term" value="F:5'-3' exonuclease activity"/>
    <property type="evidence" value="ECO:0007669"/>
    <property type="project" value="UniProtKB-UniRule"/>
</dbReference>
<keyword evidence="8 14" id="KW-0269">Exonuclease</keyword>
<comment type="function">
    <text evidence="14">The heterodimer acts as both an ATP-dependent DNA helicase and an ATP-dependent, dual-direction single-stranded exonuclease. Recognizes the chi site generating a DNA molecule suitable for the initiation of homologous recombination. The AddB subunit has 5' -&gt; 3' nuclease activity but not helicase activity.</text>
</comment>
<dbReference type="InterPro" id="IPR014140">
    <property type="entry name" value="DNA_helicase_suAddB"/>
</dbReference>
<dbReference type="Proteomes" id="UP000298324">
    <property type="component" value="Unassembled WGS sequence"/>
</dbReference>
<dbReference type="NCBIfam" id="TIGR02773">
    <property type="entry name" value="addB_Gpos"/>
    <property type="match status" value="1"/>
</dbReference>
<proteinExistence type="inferred from homology"/>
<dbReference type="InterPro" id="IPR049035">
    <property type="entry name" value="ADDB_N"/>
</dbReference>
<keyword evidence="7 14" id="KW-0347">Helicase</keyword>
<keyword evidence="2 14" id="KW-0540">Nuclease</keyword>
<dbReference type="GO" id="GO:0051539">
    <property type="term" value="F:4 iron, 4 sulfur cluster binding"/>
    <property type="evidence" value="ECO:0007669"/>
    <property type="project" value="UniProtKB-KW"/>
</dbReference>
<comment type="cofactor">
    <cofactor evidence="14">
        <name>[4Fe-4S] cluster</name>
        <dbReference type="ChEBI" id="CHEBI:49883"/>
    </cofactor>
    <text evidence="14">Binds 1 [4Fe-4S] cluster.</text>
</comment>
<accession>A0A4Y7R9H6</accession>
<evidence type="ECO:0000256" key="13">
    <source>
        <dbReference type="ARBA" id="ARBA00023204"/>
    </source>
</evidence>
<dbReference type="GO" id="GO:0000724">
    <property type="term" value="P:double-strand break repair via homologous recombination"/>
    <property type="evidence" value="ECO:0007669"/>
    <property type="project" value="UniProtKB-UniRule"/>
</dbReference>
<feature type="domain" description="UvrD-like helicase C-terminal" evidence="15">
    <location>
        <begin position="280"/>
        <end position="590"/>
    </location>
</feature>
<evidence type="ECO:0000256" key="1">
    <source>
        <dbReference type="ARBA" id="ARBA00022485"/>
    </source>
</evidence>
<keyword evidence="12 14" id="KW-0238">DNA-binding</keyword>
<evidence type="ECO:0000256" key="7">
    <source>
        <dbReference type="ARBA" id="ARBA00022806"/>
    </source>
</evidence>
<comment type="similarity">
    <text evidence="14">Belongs to the helicase family. AddB/RexB type 1 subfamily.</text>
</comment>
<dbReference type="SUPFAM" id="SSF52540">
    <property type="entry name" value="P-loop containing nucleoside triphosphate hydrolases"/>
    <property type="match status" value="1"/>
</dbReference>
<evidence type="ECO:0000313" key="17">
    <source>
        <dbReference type="Proteomes" id="UP000298324"/>
    </source>
</evidence>
<dbReference type="InterPro" id="IPR038726">
    <property type="entry name" value="PDDEXK_AddAB-type"/>
</dbReference>
<evidence type="ECO:0000256" key="9">
    <source>
        <dbReference type="ARBA" id="ARBA00022840"/>
    </source>
</evidence>
<protein>
    <recommendedName>
        <fullName evidence="14">ATP-dependent helicase/deoxyribonuclease subunit B</fullName>
        <ecNumber evidence="14">3.1.-.-</ecNumber>
    </recommendedName>
    <alternativeName>
        <fullName evidence="14">ATP-dependent helicase/nuclease subunit AddB</fullName>
    </alternativeName>
</protein>
<dbReference type="Pfam" id="PF12705">
    <property type="entry name" value="PDDEXK_1"/>
    <property type="match status" value="1"/>
</dbReference>
<organism evidence="16 17">
    <name type="scientific">Pelotomaculum schinkii</name>
    <dbReference type="NCBI Taxonomy" id="78350"/>
    <lineage>
        <taxon>Bacteria</taxon>
        <taxon>Bacillati</taxon>
        <taxon>Bacillota</taxon>
        <taxon>Clostridia</taxon>
        <taxon>Eubacteriales</taxon>
        <taxon>Desulfotomaculaceae</taxon>
        <taxon>Pelotomaculum</taxon>
    </lineage>
</organism>
<evidence type="ECO:0000256" key="4">
    <source>
        <dbReference type="ARBA" id="ARBA00022741"/>
    </source>
</evidence>
<feature type="binding site" evidence="14">
    <location>
        <position position="1112"/>
    </location>
    <ligand>
        <name>[4Fe-4S] cluster</name>
        <dbReference type="ChEBI" id="CHEBI:49883"/>
    </ligand>
</feature>
<dbReference type="RefSeq" id="WP_190240441.1">
    <property type="nucleotide sequence ID" value="NZ_QFGA01000002.1"/>
</dbReference>
<keyword evidence="11 14" id="KW-0411">Iron-sulfur</keyword>
<dbReference type="Gene3D" id="6.10.140.1030">
    <property type="match status" value="1"/>
</dbReference>
<comment type="subunit">
    <text evidence="14">Heterodimer of AddA and AddB.</text>
</comment>
<keyword evidence="17" id="KW-1185">Reference proteome</keyword>
<keyword evidence="6 14" id="KW-0378">Hydrolase</keyword>
<dbReference type="InterPro" id="IPR014017">
    <property type="entry name" value="DNA_helicase_UvrD-like_C"/>
</dbReference>
<evidence type="ECO:0000256" key="5">
    <source>
        <dbReference type="ARBA" id="ARBA00022763"/>
    </source>
</evidence>
<dbReference type="Gene3D" id="3.90.320.10">
    <property type="match status" value="1"/>
</dbReference>
<dbReference type="GO" id="GO:0046872">
    <property type="term" value="F:metal ion binding"/>
    <property type="evidence" value="ECO:0007669"/>
    <property type="project" value="UniProtKB-KW"/>
</dbReference>
<dbReference type="Pfam" id="PF21445">
    <property type="entry name" value="ADDB_N"/>
    <property type="match status" value="1"/>
</dbReference>
<feature type="binding site" evidence="14">
    <location>
        <position position="792"/>
    </location>
    <ligand>
        <name>[4Fe-4S] cluster</name>
        <dbReference type="ChEBI" id="CHEBI:49883"/>
    </ligand>
</feature>
<evidence type="ECO:0000313" key="16">
    <source>
        <dbReference type="EMBL" id="TEB05369.1"/>
    </source>
</evidence>
<keyword evidence="1 14" id="KW-0004">4Fe-4S</keyword>
<dbReference type="Gene3D" id="3.40.50.300">
    <property type="entry name" value="P-loop containing nucleotide triphosphate hydrolases"/>
    <property type="match status" value="3"/>
</dbReference>
<dbReference type="EC" id="3.1.-.-" evidence="14"/>
<dbReference type="GO" id="GO:0003690">
    <property type="term" value="F:double-stranded DNA binding"/>
    <property type="evidence" value="ECO:0007669"/>
    <property type="project" value="UniProtKB-UniRule"/>
</dbReference>
<dbReference type="InterPro" id="IPR011604">
    <property type="entry name" value="PDDEXK-like_dom_sf"/>
</dbReference>
<dbReference type="AlphaFoldDB" id="A0A4Y7R9H6"/>
<evidence type="ECO:0000256" key="6">
    <source>
        <dbReference type="ARBA" id="ARBA00022801"/>
    </source>
</evidence>
<name>A0A4Y7R9H6_9FIRM</name>
<dbReference type="PANTHER" id="PTHR30591">
    <property type="entry name" value="RECBCD ENZYME SUBUNIT RECC"/>
    <property type="match status" value="1"/>
</dbReference>
<keyword evidence="10 14" id="KW-0408">Iron</keyword>
<comment type="cofactor">
    <cofactor evidence="14">
        <name>Mg(2+)</name>
        <dbReference type="ChEBI" id="CHEBI:18420"/>
    </cofactor>
</comment>
<keyword evidence="5 14" id="KW-0227">DNA damage</keyword>
<dbReference type="PANTHER" id="PTHR30591:SF1">
    <property type="entry name" value="RECBCD ENZYME SUBUNIT RECC"/>
    <property type="match status" value="1"/>
</dbReference>
<feature type="binding site" evidence="14">
    <location>
        <position position="1115"/>
    </location>
    <ligand>
        <name>[4Fe-4S] cluster</name>
        <dbReference type="ChEBI" id="CHEBI:49883"/>
    </ligand>
</feature>
<gene>
    <name evidence="14 16" type="primary">addB</name>
    <name evidence="16" type="ORF">Psch_02410</name>
</gene>
<keyword evidence="9 14" id="KW-0067">ATP-binding</keyword>
<comment type="caution">
    <text evidence="16">The sequence shown here is derived from an EMBL/GenBank/DDBJ whole genome shotgun (WGS) entry which is preliminary data.</text>
</comment>
<dbReference type="GO" id="GO:0004386">
    <property type="term" value="F:helicase activity"/>
    <property type="evidence" value="ECO:0007669"/>
    <property type="project" value="UniProtKB-KW"/>
</dbReference>
<sequence>MSIRFIIGRAGTGKTRACLDAVREELLRRPAGPPLILLVPEQATFQTEYSLASTPGLQGFIRAQALSFRRLAYRVLQEVGGAARAHIGELGKRMLLRRLLDHRKGQLKAFRRSASQPGFTDTLARALGEMKTYCIGPAEIELALSSLQAAGGTDQLADKLEDLSLLSSSLEEALADRFTDPDDYLNLLADRLERSEAVRGATVWVDGFSGFTPQEYRVLAALARTARQVNITLCAGSESLAGKPEETDLFYPIRETYETLAEMAVQEKISVERPLILDGANHQQFSSSIAYLEKHYFNLLAAAKPGAAAGVTLAAAAGPGAEVEGVAREITALCRDQGFRYRDIGIILRDLGAYADLISIIFTDHGIPFFIDQKRQVMSHPLVELVRSALEAAVTDWSYNPVFRFLKTDLAPVSREEVDLLENYVLAHGIRGSRWTDGKPWTYRRRLTLEEDQEVTELEAAELEAINRIRRRAVVELAAFTKAFNLSETAREKTAALYSLLEAMEVPLSLESWSKRAEAEGLLVAAREHAQVWSGLVALLDQVVETLGDEVINGKEYSAMLDAGLESMRLGLIPPALDQVMVGSLERSRSPGVKVAFVMGVSDGVLPARLAEQGVLTEAERERLRLLGLNLAPGVRRRLFNEQYLVYIALTRASERLYLSSPLADDEGGAIMPSQVLARVRELLPGVEERIWPVEPDPSLQNDLEFVTNKERSLSYLASRIREARSGIPINPLWWDVYSWFAGGSHKADCARVLAGLFYSNREGRLPAGLGRLLYGRPLRTSVSGVEKFRACPFAHFLSHGLKLRERAEFKLDAPDVGQFFHAALKLFGDRVSGQGMEWGQLTLEQCRNMAGEVVDLLAPRLQSEILLSSARSRYITGKLRRIVQRAAQVLCEHSRRGRFQPVGLELYFGPDGDLPAVTFTLRDGSEMLLTGRIDRIDAVQEEGGVYLRVIDYKSGKITIDLPDIYHGLRLQLLAYLDVALLHAQKLAGADGLPGAVLYFRIDDPLVKTDGGIPHEEDLEKKLLQELRMTGMVLADPRVVKLMDDGLGAESDLIPVRIKKDGAFAARSAVLTGEQFELLRAFLRAQLISAGSDIIDGVVDIAPLRRGTVRSCRYCPFKPVCQFDILIEGNTYKNVPLEDRETIWRKLAREARGGDNGAVD</sequence>
<comment type="miscellaneous">
    <text evidence="14">Despite having conserved helicase domains, this subunit does not have helicase activity.</text>
</comment>
<evidence type="ECO:0000256" key="2">
    <source>
        <dbReference type="ARBA" id="ARBA00022722"/>
    </source>
</evidence>
<dbReference type="HAMAP" id="MF_01452">
    <property type="entry name" value="AddB_type1"/>
    <property type="match status" value="1"/>
</dbReference>
<evidence type="ECO:0000256" key="8">
    <source>
        <dbReference type="ARBA" id="ARBA00022839"/>
    </source>
</evidence>
<evidence type="ECO:0000256" key="14">
    <source>
        <dbReference type="HAMAP-Rule" id="MF_01452"/>
    </source>
</evidence>
<dbReference type="PROSITE" id="PS51217">
    <property type="entry name" value="UVRD_HELICASE_CTER"/>
    <property type="match status" value="1"/>
</dbReference>
<keyword evidence="3 14" id="KW-0479">Metal-binding</keyword>
<evidence type="ECO:0000259" key="15">
    <source>
        <dbReference type="PROSITE" id="PS51217"/>
    </source>
</evidence>
<evidence type="ECO:0000256" key="10">
    <source>
        <dbReference type="ARBA" id="ARBA00023004"/>
    </source>
</evidence>
<feature type="binding site" evidence="14">
    <location>
        <position position="1121"/>
    </location>
    <ligand>
        <name>[4Fe-4S] cluster</name>
        <dbReference type="ChEBI" id="CHEBI:49883"/>
    </ligand>
</feature>